<evidence type="ECO:0000313" key="4">
    <source>
        <dbReference type="EMBL" id="CAA6817521.1"/>
    </source>
</evidence>
<gene>
    <name evidence="4" type="ORF">HELGO_WM43203</name>
</gene>
<sequence>MTFFETYFFYTNTMKTILITGGTGLLGMRISFLLKEKGFTVRHLSRTENLNAIYPAYKWDLNAQTIDPKALDEVDGIIHLAGAGIADSRWTKSRKKAILDSRINSSKLLTKALKERADQPKVFVACSAVGYYGNRKDTILDEKASPGTCFMSDVCVKWEQSVEGIRSIGIRTPIIRVGIVLSTKGGALPKLNMTYPLRVGSYFGNGQQYYPWIHLDDICQIFIKALLNDKMVGIYNGTAPSPVTNKQLAQAISKAHHQKTLLVPAPSFAAKTLLGEMSAVVLNSTRAIPKALQEMQHTFQFSDLIPALEDLFKRKL</sequence>
<organism evidence="4">
    <name type="scientific">uncultured Aureispira sp</name>
    <dbReference type="NCBI Taxonomy" id="1331704"/>
    <lineage>
        <taxon>Bacteria</taxon>
        <taxon>Pseudomonadati</taxon>
        <taxon>Bacteroidota</taxon>
        <taxon>Saprospiria</taxon>
        <taxon>Saprospirales</taxon>
        <taxon>Saprospiraceae</taxon>
        <taxon>Aureispira</taxon>
        <taxon>environmental samples</taxon>
    </lineage>
</organism>
<reference evidence="4" key="1">
    <citation type="submission" date="2020-01" db="EMBL/GenBank/DDBJ databases">
        <authorList>
            <person name="Meier V. D."/>
            <person name="Meier V D."/>
        </authorList>
    </citation>
    <scope>NUCLEOTIDE SEQUENCE</scope>
    <source>
        <strain evidence="4">HLG_WM_MAG_10</strain>
    </source>
</reference>
<dbReference type="SUPFAM" id="SSF51735">
    <property type="entry name" value="NAD(P)-binding Rossmann-fold domains"/>
    <property type="match status" value="1"/>
</dbReference>
<evidence type="ECO:0000259" key="2">
    <source>
        <dbReference type="Pfam" id="PF01370"/>
    </source>
</evidence>
<accession>A0A6S6T318</accession>
<dbReference type="PANTHER" id="PTHR11092:SF0">
    <property type="entry name" value="EPIMERASE FAMILY PROTEIN SDR39U1"/>
    <property type="match status" value="1"/>
</dbReference>
<dbReference type="NCBIfam" id="TIGR01777">
    <property type="entry name" value="yfcH"/>
    <property type="match status" value="1"/>
</dbReference>
<dbReference type="PANTHER" id="PTHR11092">
    <property type="entry name" value="SUGAR NUCLEOTIDE EPIMERASE RELATED"/>
    <property type="match status" value="1"/>
</dbReference>
<evidence type="ECO:0000256" key="1">
    <source>
        <dbReference type="ARBA" id="ARBA00009353"/>
    </source>
</evidence>
<dbReference type="Pfam" id="PF01370">
    <property type="entry name" value="Epimerase"/>
    <property type="match status" value="1"/>
</dbReference>
<dbReference type="InterPro" id="IPR036291">
    <property type="entry name" value="NAD(P)-bd_dom_sf"/>
</dbReference>
<dbReference type="AlphaFoldDB" id="A0A6S6T318"/>
<dbReference type="InterPro" id="IPR013549">
    <property type="entry name" value="DUF1731"/>
</dbReference>
<dbReference type="Pfam" id="PF08338">
    <property type="entry name" value="DUF1731"/>
    <property type="match status" value="1"/>
</dbReference>
<feature type="domain" description="NAD-dependent epimerase/dehydratase" evidence="2">
    <location>
        <begin position="17"/>
        <end position="229"/>
    </location>
</feature>
<proteinExistence type="inferred from homology"/>
<dbReference type="Gene3D" id="3.40.50.720">
    <property type="entry name" value="NAD(P)-binding Rossmann-like Domain"/>
    <property type="match status" value="1"/>
</dbReference>
<dbReference type="InterPro" id="IPR001509">
    <property type="entry name" value="Epimerase_deHydtase"/>
</dbReference>
<dbReference type="InterPro" id="IPR010099">
    <property type="entry name" value="SDR39U1"/>
</dbReference>
<dbReference type="EMBL" id="CACVAQ010000253">
    <property type="protein sequence ID" value="CAA6817521.1"/>
    <property type="molecule type" value="Genomic_DNA"/>
</dbReference>
<feature type="domain" description="DUF1731" evidence="3">
    <location>
        <begin position="265"/>
        <end position="311"/>
    </location>
</feature>
<name>A0A6S6T318_9BACT</name>
<comment type="similarity">
    <text evidence="1">Belongs to the NAD(P)-dependent epimerase/dehydratase family. SDR39U1 subfamily.</text>
</comment>
<evidence type="ECO:0000259" key="3">
    <source>
        <dbReference type="Pfam" id="PF08338"/>
    </source>
</evidence>
<protein>
    <submittedName>
        <fullName evidence="4">Cell division inhibitor</fullName>
    </submittedName>
</protein>